<dbReference type="EC" id="2.4.2.1" evidence="5"/>
<gene>
    <name evidence="8" type="ORF">ESB00_07105</name>
</gene>
<dbReference type="GO" id="GO:0004731">
    <property type="term" value="F:purine-nucleoside phosphorylase activity"/>
    <property type="evidence" value="ECO:0007669"/>
    <property type="project" value="UniProtKB-EC"/>
</dbReference>
<keyword evidence="9" id="KW-1185">Reference proteome</keyword>
<feature type="binding site" evidence="6">
    <location>
        <position position="217"/>
    </location>
    <ligand>
        <name>phosphate</name>
        <dbReference type="ChEBI" id="CHEBI:43474"/>
    </ligand>
</feature>
<dbReference type="NCBIfam" id="NF006054">
    <property type="entry name" value="PRK08202.1"/>
    <property type="match status" value="1"/>
</dbReference>
<accession>A0A4V1M6J8</accession>
<dbReference type="PANTHER" id="PTHR11904">
    <property type="entry name" value="METHYLTHIOADENOSINE/PURINE NUCLEOSIDE PHOSPHORYLASE"/>
    <property type="match status" value="1"/>
</dbReference>
<feature type="binding site" evidence="6">
    <location>
        <position position="240"/>
    </location>
    <ligand>
        <name>a purine D-ribonucleoside</name>
        <dbReference type="ChEBI" id="CHEBI:142355"/>
    </ligand>
</feature>
<comment type="caution">
    <text evidence="8">The sequence shown here is derived from an EMBL/GenBank/DDBJ whole genome shotgun (WGS) entry which is preliminary data.</text>
</comment>
<feature type="binding site" evidence="6">
    <location>
        <position position="118"/>
    </location>
    <ligand>
        <name>phosphate</name>
        <dbReference type="ChEBI" id="CHEBI:43474"/>
    </ligand>
</feature>
<protein>
    <recommendedName>
        <fullName evidence="5">Purine nucleoside phosphorylase</fullName>
        <ecNumber evidence="5">2.4.2.1</ecNumber>
    </recommendedName>
    <alternativeName>
        <fullName evidence="5">Inosine-guanosine phosphorylase</fullName>
    </alternativeName>
</protein>
<evidence type="ECO:0000256" key="6">
    <source>
        <dbReference type="PIRSR" id="PIRSR000477-2"/>
    </source>
</evidence>
<comment type="pathway">
    <text evidence="1 5">Purine metabolism; purine nucleoside salvage.</text>
</comment>
<evidence type="ECO:0000256" key="4">
    <source>
        <dbReference type="ARBA" id="ARBA00022679"/>
    </source>
</evidence>
<dbReference type="OrthoDB" id="1523230at2"/>
<dbReference type="EMBL" id="SDHX01000001">
    <property type="protein sequence ID" value="RXK55649.1"/>
    <property type="molecule type" value="Genomic_DNA"/>
</dbReference>
<dbReference type="SUPFAM" id="SSF53167">
    <property type="entry name" value="Purine and uridine phosphorylases"/>
    <property type="match status" value="1"/>
</dbReference>
<dbReference type="GO" id="GO:0005737">
    <property type="term" value="C:cytoplasm"/>
    <property type="evidence" value="ECO:0007669"/>
    <property type="project" value="TreeGrafter"/>
</dbReference>
<reference evidence="8 9" key="1">
    <citation type="submission" date="2019-01" db="EMBL/GenBank/DDBJ databases">
        <title>Lacunisphaera sp. strain TWA-58.</title>
        <authorList>
            <person name="Chen W.-M."/>
        </authorList>
    </citation>
    <scope>NUCLEOTIDE SEQUENCE [LARGE SCALE GENOMIC DNA]</scope>
    <source>
        <strain evidence="8 9">TWA-58</strain>
    </source>
</reference>
<keyword evidence="4 5" id="KW-0808">Transferase</keyword>
<evidence type="ECO:0000256" key="3">
    <source>
        <dbReference type="ARBA" id="ARBA00022676"/>
    </source>
</evidence>
<feature type="binding site" evidence="6">
    <location>
        <position position="35"/>
    </location>
    <ligand>
        <name>phosphate</name>
        <dbReference type="ChEBI" id="CHEBI:43474"/>
    </ligand>
</feature>
<evidence type="ECO:0000256" key="2">
    <source>
        <dbReference type="ARBA" id="ARBA00006751"/>
    </source>
</evidence>
<dbReference type="InterPro" id="IPR035994">
    <property type="entry name" value="Nucleoside_phosphorylase_sf"/>
</dbReference>
<feature type="binding site" evidence="6">
    <location>
        <position position="66"/>
    </location>
    <ligand>
        <name>phosphate</name>
        <dbReference type="ChEBI" id="CHEBI:43474"/>
    </ligand>
</feature>
<keyword evidence="3 5" id="KW-0328">Glycosyltransferase</keyword>
<evidence type="ECO:0000259" key="7">
    <source>
        <dbReference type="Pfam" id="PF01048"/>
    </source>
</evidence>
<evidence type="ECO:0000313" key="8">
    <source>
        <dbReference type="EMBL" id="RXK55649.1"/>
    </source>
</evidence>
<evidence type="ECO:0000313" key="9">
    <source>
        <dbReference type="Proteomes" id="UP000290218"/>
    </source>
</evidence>
<comment type="similarity">
    <text evidence="2 5">Belongs to the PNP/MTAP phosphorylase family.</text>
</comment>
<dbReference type="RefSeq" id="WP_129047014.1">
    <property type="nucleotide sequence ID" value="NZ_SDHX01000001.1"/>
</dbReference>
<feature type="binding site" evidence="6">
    <location>
        <position position="198"/>
    </location>
    <ligand>
        <name>a purine D-ribonucleoside</name>
        <dbReference type="ChEBI" id="CHEBI:142355"/>
    </ligand>
</feature>
<sequence>MPDAQTHAENVRLSAAKITAALGGLRPKLALILGSGLGGLARLVERPVILPYRDLPGFPELTVAGHVGQLILGTLSGVPVIVLSGRKHFYETHDAYPLKTMIRAVRAVGVETLFLSNAAGSLRAHIGVSELMLITDHINFLGLNPLVGPNDDAFGPRFFSVTDAWDPGHRAKLKHVAKDNAITLHEGVYVAFRGPSFETPAEIRMAQGWGGDAVGMSSVPECLLARHCGMKVAGVSCITNMGAGLSAESLTHAHTLENAGKGAAAFEKLVLAAVKVL</sequence>
<feature type="binding site" evidence="6">
    <location>
        <begin position="86"/>
        <end position="88"/>
    </location>
    <ligand>
        <name>phosphate</name>
        <dbReference type="ChEBI" id="CHEBI:43474"/>
    </ligand>
</feature>
<name>A0A4V1M6J8_9BACT</name>
<proteinExistence type="inferred from homology"/>
<dbReference type="UniPathway" id="UPA00606"/>
<evidence type="ECO:0000256" key="5">
    <source>
        <dbReference type="PIRNR" id="PIRNR000477"/>
    </source>
</evidence>
<dbReference type="InterPro" id="IPR011268">
    <property type="entry name" value="Purine_phosphorylase"/>
</dbReference>
<organism evidence="8 9">
    <name type="scientific">Oleiharenicola lentus</name>
    <dbReference type="NCBI Taxonomy" id="2508720"/>
    <lineage>
        <taxon>Bacteria</taxon>
        <taxon>Pseudomonadati</taxon>
        <taxon>Verrucomicrobiota</taxon>
        <taxon>Opitutia</taxon>
        <taxon>Opitutales</taxon>
        <taxon>Opitutaceae</taxon>
        <taxon>Oleiharenicola</taxon>
    </lineage>
</organism>
<dbReference type="AlphaFoldDB" id="A0A4V1M6J8"/>
<feature type="domain" description="Nucleoside phosphorylase" evidence="7">
    <location>
        <begin position="28"/>
        <end position="274"/>
    </location>
</feature>
<dbReference type="Gene3D" id="3.40.50.1580">
    <property type="entry name" value="Nucleoside phosphorylase domain"/>
    <property type="match status" value="1"/>
</dbReference>
<dbReference type="PIRSF" id="PIRSF000477">
    <property type="entry name" value="PurNPase"/>
    <property type="match status" value="1"/>
</dbReference>
<dbReference type="CDD" id="cd09009">
    <property type="entry name" value="PNP-EcPNPII_like"/>
    <property type="match status" value="1"/>
</dbReference>
<dbReference type="Pfam" id="PF01048">
    <property type="entry name" value="PNP_UDP_1"/>
    <property type="match status" value="1"/>
</dbReference>
<dbReference type="Proteomes" id="UP000290218">
    <property type="component" value="Unassembled WGS sequence"/>
</dbReference>
<dbReference type="InterPro" id="IPR000845">
    <property type="entry name" value="Nucleoside_phosphorylase_d"/>
</dbReference>
<dbReference type="PANTHER" id="PTHR11904:SF9">
    <property type="entry name" value="PURINE NUCLEOSIDE PHOSPHORYLASE-RELATED"/>
    <property type="match status" value="1"/>
</dbReference>
<dbReference type="NCBIfam" id="TIGR01697">
    <property type="entry name" value="PNPH-PUNA-XAPA"/>
    <property type="match status" value="1"/>
</dbReference>
<evidence type="ECO:0000256" key="1">
    <source>
        <dbReference type="ARBA" id="ARBA00005058"/>
    </source>
</evidence>
<dbReference type="GO" id="GO:0009116">
    <property type="term" value="P:nucleoside metabolic process"/>
    <property type="evidence" value="ECO:0007669"/>
    <property type="project" value="InterPro"/>
</dbReference>
<comment type="function">
    <text evidence="5">The purine nucleoside phosphorylases catalyze the phosphorolytic breakdown of the N-glycosidic bond in the beta-(deoxy)ribonucleoside molecules, with the formation of the corresponding free purine bases and pentose-1-phosphate.</text>
</comment>